<dbReference type="NCBIfam" id="TIGR00029">
    <property type="entry name" value="S20"/>
    <property type="match status" value="1"/>
</dbReference>
<evidence type="ECO:0000256" key="2">
    <source>
        <dbReference type="ARBA" id="ARBA00007634"/>
    </source>
</evidence>
<evidence type="ECO:0000256" key="4">
    <source>
        <dbReference type="ARBA" id="ARBA00022884"/>
    </source>
</evidence>
<dbReference type="FunFam" id="1.20.58.110:FF:000001">
    <property type="entry name" value="30S ribosomal protein S20"/>
    <property type="match status" value="1"/>
</dbReference>
<protein>
    <recommendedName>
        <fullName evidence="7 8">Small ribosomal subunit protein bS20</fullName>
    </recommendedName>
</protein>
<dbReference type="SUPFAM" id="SSF46992">
    <property type="entry name" value="Ribosomal protein S20"/>
    <property type="match status" value="1"/>
</dbReference>
<evidence type="ECO:0000313" key="10">
    <source>
        <dbReference type="EMBL" id="MBB6454336.1"/>
    </source>
</evidence>
<comment type="similarity">
    <text evidence="2 8">Belongs to the bacterial ribosomal protein bS20 family.</text>
</comment>
<dbReference type="RefSeq" id="WP_174494605.1">
    <property type="nucleotide sequence ID" value="NZ_CADDWK010000001.1"/>
</dbReference>
<evidence type="ECO:0000256" key="8">
    <source>
        <dbReference type="HAMAP-Rule" id="MF_00500"/>
    </source>
</evidence>
<sequence>MPNMKSAIKRVRLNEDSRLQNQAVKSEMRSSIKRVEESVTQNNAEQATAALKQAISNIDKAVQRGIIHKNNGDRKKSSLTKKVNNLGA</sequence>
<dbReference type="GO" id="GO:0005829">
    <property type="term" value="C:cytosol"/>
    <property type="evidence" value="ECO:0007669"/>
    <property type="project" value="TreeGrafter"/>
</dbReference>
<evidence type="ECO:0000313" key="11">
    <source>
        <dbReference type="Proteomes" id="UP000581688"/>
    </source>
</evidence>
<dbReference type="Gene3D" id="1.20.58.110">
    <property type="entry name" value="Ribosomal protein S20"/>
    <property type="match status" value="1"/>
</dbReference>
<keyword evidence="6 8" id="KW-0687">Ribonucleoprotein</keyword>
<dbReference type="PANTHER" id="PTHR33398:SF1">
    <property type="entry name" value="SMALL RIBOSOMAL SUBUNIT PROTEIN BS20C"/>
    <property type="match status" value="1"/>
</dbReference>
<evidence type="ECO:0000256" key="7">
    <source>
        <dbReference type="ARBA" id="ARBA00035136"/>
    </source>
</evidence>
<dbReference type="AlphaFoldDB" id="A0A841Q7F8"/>
<evidence type="ECO:0000256" key="6">
    <source>
        <dbReference type="ARBA" id="ARBA00023274"/>
    </source>
</evidence>
<name>A0A841Q7F8_9BACI</name>
<comment type="caution">
    <text evidence="10">The sequence shown here is derived from an EMBL/GenBank/DDBJ whole genome shotgun (WGS) entry which is preliminary data.</text>
</comment>
<dbReference type="InterPro" id="IPR036510">
    <property type="entry name" value="Ribosomal_bS20_sf"/>
</dbReference>
<gene>
    <name evidence="8" type="primary">rpsT</name>
    <name evidence="10" type="ORF">HNQ94_002811</name>
</gene>
<dbReference type="PANTHER" id="PTHR33398">
    <property type="entry name" value="30S RIBOSOMAL PROTEIN S20"/>
    <property type="match status" value="1"/>
</dbReference>
<dbReference type="Pfam" id="PF01649">
    <property type="entry name" value="Ribosomal_S20p"/>
    <property type="match status" value="1"/>
</dbReference>
<evidence type="ECO:0000256" key="5">
    <source>
        <dbReference type="ARBA" id="ARBA00022980"/>
    </source>
</evidence>
<proteinExistence type="inferred from homology"/>
<keyword evidence="4 8" id="KW-0694">RNA-binding</keyword>
<feature type="region of interest" description="Disordered" evidence="9">
    <location>
        <begin position="66"/>
        <end position="88"/>
    </location>
</feature>
<organism evidence="10 11">
    <name type="scientific">Salirhabdus euzebyi</name>
    <dbReference type="NCBI Taxonomy" id="394506"/>
    <lineage>
        <taxon>Bacteria</taxon>
        <taxon>Bacillati</taxon>
        <taxon>Bacillota</taxon>
        <taxon>Bacilli</taxon>
        <taxon>Bacillales</taxon>
        <taxon>Bacillaceae</taxon>
        <taxon>Salirhabdus</taxon>
    </lineage>
</organism>
<accession>A0A841Q7F8</accession>
<dbReference type="Proteomes" id="UP000581688">
    <property type="component" value="Unassembled WGS sequence"/>
</dbReference>
<dbReference type="EMBL" id="JACHGH010000008">
    <property type="protein sequence ID" value="MBB6454336.1"/>
    <property type="molecule type" value="Genomic_DNA"/>
</dbReference>
<dbReference type="InterPro" id="IPR002583">
    <property type="entry name" value="Ribosomal_bS20"/>
</dbReference>
<dbReference type="HAMAP" id="MF_00500">
    <property type="entry name" value="Ribosomal_bS20"/>
    <property type="match status" value="1"/>
</dbReference>
<evidence type="ECO:0000256" key="3">
    <source>
        <dbReference type="ARBA" id="ARBA00022730"/>
    </source>
</evidence>
<evidence type="ECO:0000256" key="1">
    <source>
        <dbReference type="ARBA" id="ARBA00003134"/>
    </source>
</evidence>
<reference evidence="10 11" key="1">
    <citation type="submission" date="2020-08" db="EMBL/GenBank/DDBJ databases">
        <title>Genomic Encyclopedia of Type Strains, Phase IV (KMG-IV): sequencing the most valuable type-strain genomes for metagenomic binning, comparative biology and taxonomic classification.</title>
        <authorList>
            <person name="Goeker M."/>
        </authorList>
    </citation>
    <scope>NUCLEOTIDE SEQUENCE [LARGE SCALE GENOMIC DNA]</scope>
    <source>
        <strain evidence="10 11">DSM 19612</strain>
    </source>
</reference>
<keyword evidence="3 8" id="KW-0699">rRNA-binding</keyword>
<dbReference type="GO" id="GO:0015935">
    <property type="term" value="C:small ribosomal subunit"/>
    <property type="evidence" value="ECO:0007669"/>
    <property type="project" value="TreeGrafter"/>
</dbReference>
<dbReference type="GO" id="GO:0070181">
    <property type="term" value="F:small ribosomal subunit rRNA binding"/>
    <property type="evidence" value="ECO:0007669"/>
    <property type="project" value="TreeGrafter"/>
</dbReference>
<dbReference type="GO" id="GO:0006412">
    <property type="term" value="P:translation"/>
    <property type="evidence" value="ECO:0007669"/>
    <property type="project" value="UniProtKB-UniRule"/>
</dbReference>
<evidence type="ECO:0000256" key="9">
    <source>
        <dbReference type="SAM" id="MobiDB-lite"/>
    </source>
</evidence>
<comment type="function">
    <text evidence="1 8">Binds directly to 16S ribosomal RNA.</text>
</comment>
<keyword evidence="11" id="KW-1185">Reference proteome</keyword>
<dbReference type="GO" id="GO:0003735">
    <property type="term" value="F:structural constituent of ribosome"/>
    <property type="evidence" value="ECO:0007669"/>
    <property type="project" value="InterPro"/>
</dbReference>
<keyword evidence="5 8" id="KW-0689">Ribosomal protein</keyword>